<dbReference type="RefSeq" id="WP_306763717.1">
    <property type="nucleotide sequence ID" value="NZ_CP118224.1"/>
</dbReference>
<reference evidence="1 2" key="1">
    <citation type="submission" date="2023-02" db="EMBL/GenBank/DDBJ databases">
        <title>Complete genome sequence of a novel bacterium Oceanimonas sp. NTOU-MSR1 isolated from marine coast sediment.</title>
        <authorList>
            <person name="Yang H.-T."/>
            <person name="Chen Y.-L."/>
            <person name="Ho Y.-N."/>
        </authorList>
    </citation>
    <scope>NUCLEOTIDE SEQUENCE [LARGE SCALE GENOMIC DNA]</scope>
    <source>
        <strain evidence="1 2">NTOU-MSR1</strain>
    </source>
</reference>
<proteinExistence type="predicted"/>
<dbReference type="KEGG" id="ope:PU634_13740"/>
<gene>
    <name evidence="1" type="ORF">PU634_13740</name>
</gene>
<accession>A0AA50KSX9</accession>
<dbReference type="EMBL" id="CP118224">
    <property type="protein sequence ID" value="WMC12485.1"/>
    <property type="molecule type" value="Genomic_DNA"/>
</dbReference>
<name>A0AA50KSX9_9GAMM</name>
<sequence>MSTSTGAPAAFALALGFHDAMKGTAAKAAPTPPTTVVDQVRNLRRPVSTGALLIQKLSHLVSAHLFFVPCIDTAMWQPRRISWFQLPQKNPEILMKSAVFYKDARCAEARIYGATTCFKSMPKQKDIDVPKPPFNNKKARVNRAF</sequence>
<evidence type="ECO:0000313" key="1">
    <source>
        <dbReference type="EMBL" id="WMC12485.1"/>
    </source>
</evidence>
<organism evidence="1 2">
    <name type="scientific">Oceanimonas pelagia</name>
    <dbReference type="NCBI Taxonomy" id="3028314"/>
    <lineage>
        <taxon>Bacteria</taxon>
        <taxon>Pseudomonadati</taxon>
        <taxon>Pseudomonadota</taxon>
        <taxon>Gammaproteobacteria</taxon>
        <taxon>Aeromonadales</taxon>
        <taxon>Aeromonadaceae</taxon>
        <taxon>Oceanimonas</taxon>
    </lineage>
</organism>
<keyword evidence="2" id="KW-1185">Reference proteome</keyword>
<dbReference type="AlphaFoldDB" id="A0AA50KSX9"/>
<dbReference type="Proteomes" id="UP001223802">
    <property type="component" value="Chromosome"/>
</dbReference>
<evidence type="ECO:0000313" key="2">
    <source>
        <dbReference type="Proteomes" id="UP001223802"/>
    </source>
</evidence>
<protein>
    <submittedName>
        <fullName evidence="1">Uncharacterized protein</fullName>
    </submittedName>
</protein>